<name>A0A1L7X4I7_9HELO</name>
<keyword evidence="2" id="KW-1185">Reference proteome</keyword>
<dbReference type="Proteomes" id="UP000184330">
    <property type="component" value="Unassembled WGS sequence"/>
</dbReference>
<evidence type="ECO:0000313" key="2">
    <source>
        <dbReference type="Proteomes" id="UP000184330"/>
    </source>
</evidence>
<sequence length="663" mass="74629">MDSEFLSNLLPEESDFLDPNSLSGPATKSCDSFGPNHNQCHDNVYGCMTTVDGDPLSCPLSWKKSIIRSDVDPTMSDGWPLYNTVYSNPSLTNFDTNHQLPFLLHSELDSDLSLFDPPNTQEQDRHLQNGTFLLGSSSMSMAEDTLLDPLRSFYKDSPLDEYSSSQVIYTPTSSGASYNSNIGTTEQNFSEPLWSNIHPELEDIEYPLGCHPQQSHEIQQNEFSNSNPTESTSTYIILLSERLSFSSTVLGSHPLLPPPEQLMTTFESKHPKTTVSKGKKAYTVEGRKKVGQVRKIGACWQCQIRKIACSADETCIYEMIIKSQEHNNGAIRFLSDIMEQVSFRLEAMIDDYPTLTLTVTPYERIYPGLGLSGSYSTPVSWHPPARECRAILPDSVPNVEQLENMSRPGTCKVHDPFLNHDLHDKIDYMLLLCSKRRLHQPLHELVAATLRVVNLRSFLMHSLVYTNSDASGSTSPNPSYADPVLNQHIRAIALAGIAKAEKFIISQFNDLSRLIGLDSCSLMVAKICLLRLLLVYRNDVLLCARSMKIPVKSRVIFATRLEKVKFMYRVAATTYGILCERTSSFTPFEWSYNVQQNDPVQSGDTSLLAAAIKELNTAYINFCEQELSQKYDEVFLLFIKGLSEKEGRRPWNKMLSGNNKKRL</sequence>
<evidence type="ECO:0000313" key="1">
    <source>
        <dbReference type="EMBL" id="CZR59941.1"/>
    </source>
</evidence>
<dbReference type="AlphaFoldDB" id="A0A1L7X4I7"/>
<organism evidence="1 2">
    <name type="scientific">Phialocephala subalpina</name>
    <dbReference type="NCBI Taxonomy" id="576137"/>
    <lineage>
        <taxon>Eukaryota</taxon>
        <taxon>Fungi</taxon>
        <taxon>Dikarya</taxon>
        <taxon>Ascomycota</taxon>
        <taxon>Pezizomycotina</taxon>
        <taxon>Leotiomycetes</taxon>
        <taxon>Helotiales</taxon>
        <taxon>Mollisiaceae</taxon>
        <taxon>Phialocephala</taxon>
        <taxon>Phialocephala fortinii species complex</taxon>
    </lineage>
</organism>
<accession>A0A1L7X4I7</accession>
<dbReference type="OrthoDB" id="5426982at2759"/>
<reference evidence="1 2" key="1">
    <citation type="submission" date="2016-03" db="EMBL/GenBank/DDBJ databases">
        <authorList>
            <person name="Ploux O."/>
        </authorList>
    </citation>
    <scope>NUCLEOTIDE SEQUENCE [LARGE SCALE GENOMIC DNA]</scope>
    <source>
        <strain evidence="1 2">UAMH 11012</strain>
    </source>
</reference>
<protein>
    <submittedName>
        <fullName evidence="1">Uncharacterized protein</fullName>
    </submittedName>
</protein>
<dbReference type="EMBL" id="FJOG01000015">
    <property type="protein sequence ID" value="CZR59941.1"/>
    <property type="molecule type" value="Genomic_DNA"/>
</dbReference>
<gene>
    <name evidence="1" type="ORF">PAC_09836</name>
</gene>
<proteinExistence type="predicted"/>